<evidence type="ECO:0000256" key="4">
    <source>
        <dbReference type="ARBA" id="ARBA00022833"/>
    </source>
</evidence>
<dbReference type="GO" id="GO:0043103">
    <property type="term" value="P:hypoxanthine salvage"/>
    <property type="evidence" value="ECO:0007669"/>
    <property type="project" value="UniProtKB-UniRule"/>
</dbReference>
<dbReference type="PROSITE" id="PS00485">
    <property type="entry name" value="A_DEAMINASE"/>
    <property type="match status" value="1"/>
</dbReference>
<dbReference type="AlphaFoldDB" id="A0A6A6UK81"/>
<keyword evidence="10" id="KW-1185">Reference proteome</keyword>
<dbReference type="NCBIfam" id="TIGR01430">
    <property type="entry name" value="aden_deam"/>
    <property type="match status" value="1"/>
</dbReference>
<keyword evidence="2 7" id="KW-0479">Metal-binding</keyword>
<evidence type="ECO:0000256" key="7">
    <source>
        <dbReference type="HAMAP-Rule" id="MF_03145"/>
    </source>
</evidence>
<keyword evidence="3 7" id="KW-0378">Hydrolase</keyword>
<reference evidence="9" key="1">
    <citation type="journal article" date="2020" name="Stud. Mycol.">
        <title>101 Dothideomycetes genomes: a test case for predicting lifestyles and emergence of pathogens.</title>
        <authorList>
            <person name="Haridas S."/>
            <person name="Albert R."/>
            <person name="Binder M."/>
            <person name="Bloem J."/>
            <person name="Labutti K."/>
            <person name="Salamov A."/>
            <person name="Andreopoulos B."/>
            <person name="Baker S."/>
            <person name="Barry K."/>
            <person name="Bills G."/>
            <person name="Bluhm B."/>
            <person name="Cannon C."/>
            <person name="Castanera R."/>
            <person name="Culley D."/>
            <person name="Daum C."/>
            <person name="Ezra D."/>
            <person name="Gonzalez J."/>
            <person name="Henrissat B."/>
            <person name="Kuo A."/>
            <person name="Liang C."/>
            <person name="Lipzen A."/>
            <person name="Lutzoni F."/>
            <person name="Magnuson J."/>
            <person name="Mondo S."/>
            <person name="Nolan M."/>
            <person name="Ohm R."/>
            <person name="Pangilinan J."/>
            <person name="Park H.-J."/>
            <person name="Ramirez L."/>
            <person name="Alfaro M."/>
            <person name="Sun H."/>
            <person name="Tritt A."/>
            <person name="Yoshinaga Y."/>
            <person name="Zwiers L.-H."/>
            <person name="Turgeon B."/>
            <person name="Goodwin S."/>
            <person name="Spatafora J."/>
            <person name="Crous P."/>
            <person name="Grigoriev I."/>
        </authorList>
    </citation>
    <scope>NUCLEOTIDE SEQUENCE</scope>
    <source>
        <strain evidence="9">CBS 115976</strain>
    </source>
</reference>
<protein>
    <recommendedName>
        <fullName evidence="7">Adenine deaminase</fullName>
        <shortName evidence="7">ADE</shortName>
        <ecNumber evidence="7">3.5.4.2</ecNumber>
    </recommendedName>
    <alternativeName>
        <fullName evidence="7">Adenine aminohydrolase</fullName>
        <shortName evidence="7">AAH</shortName>
    </alternativeName>
</protein>
<keyword evidence="5 7" id="KW-0546">Nucleotide metabolism</keyword>
<dbReference type="GO" id="GO:0006146">
    <property type="term" value="P:adenine catabolic process"/>
    <property type="evidence" value="ECO:0007669"/>
    <property type="project" value="UniProtKB-UniRule"/>
</dbReference>
<evidence type="ECO:0000313" key="9">
    <source>
        <dbReference type="EMBL" id="KAF2672622.1"/>
    </source>
</evidence>
<dbReference type="EMBL" id="MU004231">
    <property type="protein sequence ID" value="KAF2672622.1"/>
    <property type="molecule type" value="Genomic_DNA"/>
</dbReference>
<name>A0A6A6UK81_9PEZI</name>
<dbReference type="InterPro" id="IPR006650">
    <property type="entry name" value="A/AMP_deam_AS"/>
</dbReference>
<dbReference type="InterPro" id="IPR028892">
    <property type="entry name" value="ADE"/>
</dbReference>
<dbReference type="FunFam" id="3.20.20.140:FF:000039">
    <property type="entry name" value="Adenine deaminase"/>
    <property type="match status" value="1"/>
</dbReference>
<evidence type="ECO:0000256" key="6">
    <source>
        <dbReference type="ARBA" id="ARBA00023242"/>
    </source>
</evidence>
<keyword evidence="4 7" id="KW-0862">Zinc</keyword>
<evidence type="ECO:0000256" key="5">
    <source>
        <dbReference type="ARBA" id="ARBA00023080"/>
    </source>
</evidence>
<dbReference type="GO" id="GO:0005829">
    <property type="term" value="C:cytosol"/>
    <property type="evidence" value="ECO:0007669"/>
    <property type="project" value="TreeGrafter"/>
</dbReference>
<dbReference type="OrthoDB" id="272271at2759"/>
<dbReference type="InterPro" id="IPR001365">
    <property type="entry name" value="A_deaminase_dom"/>
</dbReference>
<comment type="cofactor">
    <cofactor evidence="7">
        <name>Zn(2+)</name>
        <dbReference type="ChEBI" id="CHEBI:29105"/>
    </cofactor>
    <text evidence="7">Binds 1 zinc ion per subunit.</text>
</comment>
<sequence>MCKSALHPLICALPKVEQHIHLEGALEPDLLFSLAAKHGIKLLADDAAFTSEQALRDRYLRFTSLDDFLGYYYIGMSVLRESVDFCELAWRYFQRAAKDGVRHAEVFFDPQAHLSRGIDYNTMLQGFVDAKKRAEDELHMSVNIIACFLRHLPVADSLAVFDNADVQASFRDGRVVGIGLDSSENDFPPVMFKEIYDKARDLNVRRTAHAGEEGPAQNIASALDNLGCQRIDHGLRLAEDPVLMKRVADEGFLLTLCPVSNILLRCVPSMKEVPIRKFLDAGVKFSLNSDDPAYFGAYILDTYCAVQEAHNLSVKDWETICTNGIQGSWCSDERKNELMGELRTVISQH</sequence>
<feature type="binding site" evidence="7">
    <location>
        <position position="19"/>
    </location>
    <ligand>
        <name>Zn(2+)</name>
        <dbReference type="ChEBI" id="CHEBI:29105"/>
        <note>catalytic</note>
    </ligand>
</feature>
<dbReference type="GO" id="GO:0005634">
    <property type="term" value="C:nucleus"/>
    <property type="evidence" value="ECO:0007669"/>
    <property type="project" value="UniProtKB-SubCell"/>
</dbReference>
<accession>A0A6A6UK81</accession>
<organism evidence="9 10">
    <name type="scientific">Microthyrium microscopicum</name>
    <dbReference type="NCBI Taxonomy" id="703497"/>
    <lineage>
        <taxon>Eukaryota</taxon>
        <taxon>Fungi</taxon>
        <taxon>Dikarya</taxon>
        <taxon>Ascomycota</taxon>
        <taxon>Pezizomycotina</taxon>
        <taxon>Dothideomycetes</taxon>
        <taxon>Dothideomycetes incertae sedis</taxon>
        <taxon>Microthyriales</taxon>
        <taxon>Microthyriaceae</taxon>
        <taxon>Microthyrium</taxon>
    </lineage>
</organism>
<dbReference type="GO" id="GO:0008270">
    <property type="term" value="F:zinc ion binding"/>
    <property type="evidence" value="ECO:0007669"/>
    <property type="project" value="UniProtKB-UniRule"/>
</dbReference>
<dbReference type="InterPro" id="IPR006330">
    <property type="entry name" value="Ado/ade_deaminase"/>
</dbReference>
<dbReference type="GO" id="GO:0009168">
    <property type="term" value="P:purine ribonucleoside monophosphate biosynthetic process"/>
    <property type="evidence" value="ECO:0007669"/>
    <property type="project" value="InterPro"/>
</dbReference>
<keyword evidence="1 7" id="KW-0963">Cytoplasm</keyword>
<evidence type="ECO:0000256" key="1">
    <source>
        <dbReference type="ARBA" id="ARBA00022490"/>
    </source>
</evidence>
<dbReference type="GO" id="GO:0000034">
    <property type="term" value="F:adenine deaminase activity"/>
    <property type="evidence" value="ECO:0007669"/>
    <property type="project" value="UniProtKB-UniRule"/>
</dbReference>
<dbReference type="SUPFAM" id="SSF51556">
    <property type="entry name" value="Metallo-dependent hydrolases"/>
    <property type="match status" value="1"/>
</dbReference>
<dbReference type="PANTHER" id="PTHR43114">
    <property type="entry name" value="ADENINE DEAMINASE"/>
    <property type="match status" value="1"/>
</dbReference>
<feature type="domain" description="Adenosine deaminase" evidence="8">
    <location>
        <begin position="14"/>
        <end position="343"/>
    </location>
</feature>
<feature type="active site" description="Proton donor" evidence="7">
    <location>
        <position position="212"/>
    </location>
</feature>
<feature type="binding site" evidence="7">
    <location>
        <position position="21"/>
    </location>
    <ligand>
        <name>Zn(2+)</name>
        <dbReference type="ChEBI" id="CHEBI:29105"/>
        <note>catalytic</note>
    </ligand>
</feature>
<evidence type="ECO:0000256" key="3">
    <source>
        <dbReference type="ARBA" id="ARBA00022801"/>
    </source>
</evidence>
<dbReference type="PANTHER" id="PTHR43114:SF6">
    <property type="entry name" value="ADENINE DEAMINASE"/>
    <property type="match status" value="1"/>
</dbReference>
<dbReference type="EC" id="3.5.4.2" evidence="7"/>
<dbReference type="CDD" id="cd01320">
    <property type="entry name" value="ADA"/>
    <property type="match status" value="1"/>
</dbReference>
<comment type="similarity">
    <text evidence="7">Belongs to the metallo-dependent hydrolases superfamily. Adenosine and AMP deaminases family. Adenine deaminase type 2 subfamily.</text>
</comment>
<dbReference type="Pfam" id="PF00962">
    <property type="entry name" value="A_deaminase"/>
    <property type="match status" value="1"/>
</dbReference>
<dbReference type="Proteomes" id="UP000799302">
    <property type="component" value="Unassembled WGS sequence"/>
</dbReference>
<feature type="site" description="Important for catalytic activity" evidence="7">
    <location>
        <position position="233"/>
    </location>
</feature>
<comment type="function">
    <text evidence="7">Catalyzes the hydrolytic deamination of adenine to hypoxanthine. Plays an important role in the purine salvage pathway and in nitrogen catabolism.</text>
</comment>
<evidence type="ECO:0000259" key="8">
    <source>
        <dbReference type="Pfam" id="PF00962"/>
    </source>
</evidence>
<dbReference type="HAMAP" id="MF_01962">
    <property type="entry name" value="Adenine_deaminase"/>
    <property type="match status" value="1"/>
</dbReference>
<evidence type="ECO:0000256" key="2">
    <source>
        <dbReference type="ARBA" id="ARBA00022723"/>
    </source>
</evidence>
<dbReference type="InterPro" id="IPR032466">
    <property type="entry name" value="Metal_Hydrolase"/>
</dbReference>
<feature type="binding site" evidence="7">
    <location>
        <position position="290"/>
    </location>
    <ligand>
        <name>Zn(2+)</name>
        <dbReference type="ChEBI" id="CHEBI:29105"/>
        <note>catalytic</note>
    </ligand>
</feature>
<feature type="binding site" evidence="7">
    <location>
        <position position="291"/>
    </location>
    <ligand>
        <name>substrate</name>
    </ligand>
</feature>
<gene>
    <name evidence="7" type="primary">AAH1</name>
    <name evidence="9" type="ORF">BT63DRAFT_132336</name>
</gene>
<proteinExistence type="inferred from homology"/>
<comment type="subcellular location">
    <subcellularLocation>
        <location evidence="7">Cytoplasm</location>
    </subcellularLocation>
    <subcellularLocation>
        <location evidence="7">Nucleus</location>
    </subcellularLocation>
</comment>
<evidence type="ECO:0000313" key="10">
    <source>
        <dbReference type="Proteomes" id="UP000799302"/>
    </source>
</evidence>
<keyword evidence="6 7" id="KW-0539">Nucleus</keyword>
<feature type="binding site" evidence="7">
    <location>
        <position position="209"/>
    </location>
    <ligand>
        <name>Zn(2+)</name>
        <dbReference type="ChEBI" id="CHEBI:29105"/>
        <note>catalytic</note>
    </ligand>
</feature>
<comment type="catalytic activity">
    <reaction evidence="7">
        <text>adenine + H2O + H(+) = hypoxanthine + NH4(+)</text>
        <dbReference type="Rhea" id="RHEA:23688"/>
        <dbReference type="ChEBI" id="CHEBI:15377"/>
        <dbReference type="ChEBI" id="CHEBI:15378"/>
        <dbReference type="ChEBI" id="CHEBI:16708"/>
        <dbReference type="ChEBI" id="CHEBI:17368"/>
        <dbReference type="ChEBI" id="CHEBI:28938"/>
        <dbReference type="EC" id="3.5.4.2"/>
    </reaction>
</comment>
<dbReference type="GO" id="GO:0009117">
    <property type="term" value="P:nucleotide metabolic process"/>
    <property type="evidence" value="ECO:0007669"/>
    <property type="project" value="UniProtKB-KW"/>
</dbReference>
<dbReference type="Gene3D" id="3.20.20.140">
    <property type="entry name" value="Metal-dependent hydrolases"/>
    <property type="match status" value="1"/>
</dbReference>